<organism evidence="2 3">
    <name type="scientific">Ascodesmis nigricans</name>
    <dbReference type="NCBI Taxonomy" id="341454"/>
    <lineage>
        <taxon>Eukaryota</taxon>
        <taxon>Fungi</taxon>
        <taxon>Dikarya</taxon>
        <taxon>Ascomycota</taxon>
        <taxon>Pezizomycotina</taxon>
        <taxon>Pezizomycetes</taxon>
        <taxon>Pezizales</taxon>
        <taxon>Ascodesmidaceae</taxon>
        <taxon>Ascodesmis</taxon>
    </lineage>
</organism>
<dbReference type="EMBL" id="ML220129">
    <property type="protein sequence ID" value="TGZ79824.1"/>
    <property type="molecule type" value="Genomic_DNA"/>
</dbReference>
<keyword evidence="3" id="KW-1185">Reference proteome</keyword>
<protein>
    <submittedName>
        <fullName evidence="2">Uncharacterized protein</fullName>
    </submittedName>
</protein>
<name>A0A4S2MTK4_9PEZI</name>
<evidence type="ECO:0000313" key="3">
    <source>
        <dbReference type="Proteomes" id="UP000298138"/>
    </source>
</evidence>
<dbReference type="AlphaFoldDB" id="A0A4S2MTK4"/>
<gene>
    <name evidence="2" type="ORF">EX30DRAFT_350038</name>
</gene>
<sequence>MPVPSPVPAEISKQMEEQPKPIPNSAKKPQRAPSRAKTRTCNCFTGDCLANPYCSCSLRNEPCDSRCHGTNPVGVKRMKHQCKRLDHKSAAWKTWVNGGKYIVEASEEPGRQDLEESITTTSEKRSKEKDEPKRPTPTKARRENAEKTFPTGRSKKFACNCWFGDCSNNKMCWCRRNGEPCDHAYCHSDHPNNAVNMEKTCARLDFEGEEMEDWINGGVYPPTSAAVPVALARKKWAKPHKEKNYG</sequence>
<dbReference type="InParanoid" id="A0A4S2MTK4"/>
<accession>A0A4S2MTK4</accession>
<feature type="compositionally biased region" description="Basic and acidic residues" evidence="1">
    <location>
        <begin position="122"/>
        <end position="146"/>
    </location>
</feature>
<evidence type="ECO:0000313" key="2">
    <source>
        <dbReference type="EMBL" id="TGZ79824.1"/>
    </source>
</evidence>
<feature type="region of interest" description="Disordered" evidence="1">
    <location>
        <begin position="106"/>
        <end position="147"/>
    </location>
</feature>
<dbReference type="Proteomes" id="UP000298138">
    <property type="component" value="Unassembled WGS sequence"/>
</dbReference>
<feature type="region of interest" description="Disordered" evidence="1">
    <location>
        <begin position="1"/>
        <end position="35"/>
    </location>
</feature>
<evidence type="ECO:0000256" key="1">
    <source>
        <dbReference type="SAM" id="MobiDB-lite"/>
    </source>
</evidence>
<reference evidence="2 3" key="1">
    <citation type="submission" date="2019-04" db="EMBL/GenBank/DDBJ databases">
        <title>Comparative genomics and transcriptomics to analyze fruiting body development in filamentous ascomycetes.</title>
        <authorList>
            <consortium name="DOE Joint Genome Institute"/>
            <person name="Lutkenhaus R."/>
            <person name="Traeger S."/>
            <person name="Breuer J."/>
            <person name="Kuo A."/>
            <person name="Lipzen A."/>
            <person name="Pangilinan J."/>
            <person name="Dilworth D."/>
            <person name="Sandor L."/>
            <person name="Poggeler S."/>
            <person name="Barry K."/>
            <person name="Grigoriev I.V."/>
            <person name="Nowrousian M."/>
        </authorList>
    </citation>
    <scope>NUCLEOTIDE SEQUENCE [LARGE SCALE GENOMIC DNA]</scope>
    <source>
        <strain evidence="2 3">CBS 389.68</strain>
    </source>
</reference>
<proteinExistence type="predicted"/>